<dbReference type="RefSeq" id="YP_010055938.1">
    <property type="nucleotide sequence ID" value="NC_054671.1"/>
</dbReference>
<name>A0A2P1JTT6_9CAUD</name>
<dbReference type="GeneID" id="64471875"/>
<feature type="domain" description="DUF7417" evidence="1">
    <location>
        <begin position="1"/>
        <end position="71"/>
    </location>
</feature>
<reference evidence="2 3" key="1">
    <citation type="submission" date="2018-02" db="EMBL/GenBank/DDBJ databases">
        <authorList>
            <person name="Zack K.M."/>
            <person name="Dedrick R.M."/>
            <person name="Ward M."/>
            <person name="Garlena R.A."/>
            <person name="Russell D.A."/>
            <person name="Pope W.H."/>
            <person name="Jacobs-Sera D."/>
            <person name="Hatfull G.F."/>
        </authorList>
    </citation>
    <scope>NUCLEOTIDE SEQUENCE [LARGE SCALE GENOMIC DNA]</scope>
</reference>
<accession>A0A2P1JTT6</accession>
<organism evidence="2 3">
    <name type="scientific">Streptomyces phage Paedore</name>
    <dbReference type="NCBI Taxonomy" id="2108134"/>
    <lineage>
        <taxon>Viruses</taxon>
        <taxon>Duplodnaviria</taxon>
        <taxon>Heunggongvirae</taxon>
        <taxon>Uroviricota</taxon>
        <taxon>Caudoviricetes</taxon>
        <taxon>Arquatrovirinae</taxon>
        <taxon>Arequatrovirus</taxon>
        <taxon>Arequatrovirus paedore</taxon>
    </lineage>
</organism>
<proteinExistence type="predicted"/>
<dbReference type="Pfam" id="PF24192">
    <property type="entry name" value="DUF7417"/>
    <property type="match status" value="1"/>
</dbReference>
<evidence type="ECO:0000313" key="2">
    <source>
        <dbReference type="EMBL" id="AVO22555.1"/>
    </source>
</evidence>
<evidence type="ECO:0000259" key="1">
    <source>
        <dbReference type="Pfam" id="PF24192"/>
    </source>
</evidence>
<keyword evidence="3" id="KW-1185">Reference proteome</keyword>
<dbReference type="InterPro" id="IPR055840">
    <property type="entry name" value="DUF7417"/>
</dbReference>
<dbReference type="KEGG" id="vg:64471875"/>
<dbReference type="EMBL" id="MH001460">
    <property type="protein sequence ID" value="AVO22555.1"/>
    <property type="molecule type" value="Genomic_DNA"/>
</dbReference>
<gene>
    <name evidence="2" type="primary">72</name>
    <name evidence="2" type="ORF">PBI_PAEDORE_72</name>
</gene>
<evidence type="ECO:0000313" key="3">
    <source>
        <dbReference type="Proteomes" id="UP000240673"/>
    </source>
</evidence>
<dbReference type="Proteomes" id="UP000240673">
    <property type="component" value="Segment"/>
</dbReference>
<sequence length="72" mass="8113">MKELAIDLTTHDAGELNQRETLELFDTLITSGMVWTLEVRHARTALWMINEGWILPFGGITKLGDQMLEAVA</sequence>
<protein>
    <recommendedName>
        <fullName evidence="1">DUF7417 domain-containing protein</fullName>
    </recommendedName>
</protein>